<organism evidence="4 5">
    <name type="scientific">Lactobacillus helveticus</name>
    <name type="common">Lactobacillus suntoryeus</name>
    <dbReference type="NCBI Taxonomy" id="1587"/>
    <lineage>
        <taxon>Bacteria</taxon>
        <taxon>Bacillati</taxon>
        <taxon>Bacillota</taxon>
        <taxon>Bacilli</taxon>
        <taxon>Lactobacillales</taxon>
        <taxon>Lactobacillaceae</taxon>
        <taxon>Lactobacillus</taxon>
    </lineage>
</organism>
<dbReference type="SUPFAM" id="SSF51905">
    <property type="entry name" value="FAD/NAD(P)-binding domain"/>
    <property type="match status" value="1"/>
</dbReference>
<dbReference type="InterPro" id="IPR036188">
    <property type="entry name" value="FAD/NAD-bd_sf"/>
</dbReference>
<evidence type="ECO:0000259" key="3">
    <source>
        <dbReference type="Pfam" id="PF00890"/>
    </source>
</evidence>
<comment type="caution">
    <text evidence="4">The sequence shown here is derived from an EMBL/GenBank/DDBJ whole genome shotgun (WGS) entry which is preliminary data.</text>
</comment>
<feature type="domain" description="FAD-dependent oxidoreductase 2 FAD-binding" evidence="3">
    <location>
        <begin position="12"/>
        <end position="116"/>
    </location>
</feature>
<evidence type="ECO:0000313" key="4">
    <source>
        <dbReference type="EMBL" id="GFP12526.1"/>
    </source>
</evidence>
<reference evidence="4" key="1">
    <citation type="submission" date="2020-07" db="EMBL/GenBank/DDBJ databases">
        <title>Draft genome sequence of Lactobacillus helveticus strain JCM 1062.</title>
        <authorList>
            <person name="Endo A."/>
            <person name="Maeno S."/>
            <person name="Kido Y."/>
        </authorList>
    </citation>
    <scope>NUCLEOTIDE SEQUENCE</scope>
    <source>
        <strain evidence="4">JCM 1062</strain>
    </source>
</reference>
<proteinExistence type="predicted"/>
<evidence type="ECO:0000256" key="1">
    <source>
        <dbReference type="ARBA" id="ARBA00022630"/>
    </source>
</evidence>
<sequence>MNQKVDEVLNCDVVTVGIGAAGMTAAVKAAKDGAKVVGIDRAQDFTEMNNVYSTAALAVETEDEKKYPDYMTVGEAFRYIWEKNNYQANGRFTLNALKATGKAIDLLKDGGVTFIPTYTDAKPGDDITKRTGLQRIWS</sequence>
<evidence type="ECO:0000313" key="5">
    <source>
        <dbReference type="Proteomes" id="UP000630086"/>
    </source>
</evidence>
<evidence type="ECO:0000256" key="2">
    <source>
        <dbReference type="ARBA" id="ARBA00023002"/>
    </source>
</evidence>
<dbReference type="Pfam" id="PF00890">
    <property type="entry name" value="FAD_binding_2"/>
    <property type="match status" value="1"/>
</dbReference>
<gene>
    <name evidence="4" type="ORF">LHEJCM1062_03980</name>
</gene>
<keyword evidence="1" id="KW-0285">Flavoprotein</keyword>
<name>A0AAV4E332_LACHE</name>
<protein>
    <recommendedName>
        <fullName evidence="3">FAD-dependent oxidoreductase 2 FAD-binding domain-containing protein</fullName>
    </recommendedName>
</protein>
<keyword evidence="2" id="KW-0560">Oxidoreductase</keyword>
<dbReference type="RefSeq" id="WP_003630977.1">
    <property type="nucleotide sequence ID" value="NZ_AP023028.1"/>
</dbReference>
<dbReference type="InterPro" id="IPR003953">
    <property type="entry name" value="FAD-dep_OxRdtase_2_FAD-bd"/>
</dbReference>
<accession>A0AAV4E332</accession>
<dbReference type="EMBL" id="BLYV01000090">
    <property type="protein sequence ID" value="GFP12526.1"/>
    <property type="molecule type" value="Genomic_DNA"/>
</dbReference>
<dbReference type="GO" id="GO:0016491">
    <property type="term" value="F:oxidoreductase activity"/>
    <property type="evidence" value="ECO:0007669"/>
    <property type="project" value="UniProtKB-KW"/>
</dbReference>
<dbReference type="AlphaFoldDB" id="A0AAV4E332"/>
<dbReference type="Gene3D" id="3.50.50.60">
    <property type="entry name" value="FAD/NAD(P)-binding domain"/>
    <property type="match status" value="1"/>
</dbReference>
<dbReference type="Proteomes" id="UP000630086">
    <property type="component" value="Unassembled WGS sequence"/>
</dbReference>